<gene>
    <name evidence="2" type="ORF">B296_00041375</name>
</gene>
<protein>
    <submittedName>
        <fullName evidence="2">Uncharacterized protein</fullName>
    </submittedName>
</protein>
<evidence type="ECO:0000256" key="1">
    <source>
        <dbReference type="SAM" id="MobiDB-lite"/>
    </source>
</evidence>
<reference evidence="2 3" key="1">
    <citation type="journal article" date="2014" name="Agronomy (Basel)">
        <title>A Draft Genome Sequence for Ensete ventricosum, the Drought-Tolerant Tree Against Hunger.</title>
        <authorList>
            <person name="Harrison J."/>
            <person name="Moore K.A."/>
            <person name="Paszkiewicz K."/>
            <person name="Jones T."/>
            <person name="Grant M."/>
            <person name="Ambacheew D."/>
            <person name="Muzemil S."/>
            <person name="Studholme D.J."/>
        </authorList>
    </citation>
    <scope>NUCLEOTIDE SEQUENCE [LARGE SCALE GENOMIC DNA]</scope>
</reference>
<comment type="caution">
    <text evidence="2">The sequence shown here is derived from an EMBL/GenBank/DDBJ whole genome shotgun (WGS) entry which is preliminary data.</text>
</comment>
<dbReference type="AlphaFoldDB" id="A0A426YGH2"/>
<dbReference type="EMBL" id="AMZH03012537">
    <property type="protein sequence ID" value="RRT50849.1"/>
    <property type="molecule type" value="Genomic_DNA"/>
</dbReference>
<evidence type="ECO:0000313" key="2">
    <source>
        <dbReference type="EMBL" id="RRT50849.1"/>
    </source>
</evidence>
<feature type="region of interest" description="Disordered" evidence="1">
    <location>
        <begin position="68"/>
        <end position="116"/>
    </location>
</feature>
<organism evidence="2 3">
    <name type="scientific">Ensete ventricosum</name>
    <name type="common">Abyssinian banana</name>
    <name type="synonym">Musa ensete</name>
    <dbReference type="NCBI Taxonomy" id="4639"/>
    <lineage>
        <taxon>Eukaryota</taxon>
        <taxon>Viridiplantae</taxon>
        <taxon>Streptophyta</taxon>
        <taxon>Embryophyta</taxon>
        <taxon>Tracheophyta</taxon>
        <taxon>Spermatophyta</taxon>
        <taxon>Magnoliopsida</taxon>
        <taxon>Liliopsida</taxon>
        <taxon>Zingiberales</taxon>
        <taxon>Musaceae</taxon>
        <taxon>Ensete</taxon>
    </lineage>
</organism>
<dbReference type="Proteomes" id="UP000287651">
    <property type="component" value="Unassembled WGS sequence"/>
</dbReference>
<name>A0A426YGH2_ENSVE</name>
<accession>A0A426YGH2</accession>
<evidence type="ECO:0000313" key="3">
    <source>
        <dbReference type="Proteomes" id="UP000287651"/>
    </source>
</evidence>
<sequence>MRLNRIELFYALFVAIDSESRCFLRGRGGHMHAVCMQRWLATTSPPVGATDHGLATCKGRPARKGLLPAASPIASRGGGSGRRGGHPLAGRLSAAKGSHRLCRGSGGGDAVRVKES</sequence>
<proteinExistence type="predicted"/>